<dbReference type="InterPro" id="IPR018200">
    <property type="entry name" value="USP_CS"/>
</dbReference>
<dbReference type="PROSITE" id="PS00973">
    <property type="entry name" value="USP_2"/>
    <property type="match status" value="1"/>
</dbReference>
<keyword evidence="7" id="KW-0788">Thiol protease</keyword>
<evidence type="ECO:0000313" key="10">
    <source>
        <dbReference type="EMBL" id="KAF4616690.1"/>
    </source>
</evidence>
<comment type="similarity">
    <text evidence="2">Belongs to the peptidase C19 family.</text>
</comment>
<keyword evidence="11" id="KW-1185">Reference proteome</keyword>
<dbReference type="Pfam" id="PF00443">
    <property type="entry name" value="UCH"/>
    <property type="match status" value="1"/>
</dbReference>
<dbReference type="SUPFAM" id="SSF54001">
    <property type="entry name" value="Cysteine proteinases"/>
    <property type="match status" value="1"/>
</dbReference>
<dbReference type="PROSITE" id="PS00972">
    <property type="entry name" value="USP_1"/>
    <property type="match status" value="1"/>
</dbReference>
<feature type="compositionally biased region" description="Basic and acidic residues" evidence="8">
    <location>
        <begin position="1092"/>
        <end position="1111"/>
    </location>
</feature>
<feature type="region of interest" description="Disordered" evidence="8">
    <location>
        <begin position="170"/>
        <end position="192"/>
    </location>
</feature>
<dbReference type="GO" id="GO:0004843">
    <property type="term" value="F:cysteine-type deubiquitinase activity"/>
    <property type="evidence" value="ECO:0007669"/>
    <property type="project" value="UniProtKB-EC"/>
</dbReference>
<feature type="compositionally biased region" description="Low complexity" evidence="8">
    <location>
        <begin position="327"/>
        <end position="337"/>
    </location>
</feature>
<gene>
    <name evidence="10" type="ORF">D9613_008484</name>
</gene>
<dbReference type="Gene3D" id="3.90.70.10">
    <property type="entry name" value="Cysteine proteinases"/>
    <property type="match status" value="2"/>
</dbReference>
<feature type="region of interest" description="Disordered" evidence="8">
    <location>
        <begin position="738"/>
        <end position="1013"/>
    </location>
</feature>
<dbReference type="Proteomes" id="UP000521872">
    <property type="component" value="Unassembled WGS sequence"/>
</dbReference>
<evidence type="ECO:0000256" key="7">
    <source>
        <dbReference type="ARBA" id="ARBA00022807"/>
    </source>
</evidence>
<feature type="compositionally biased region" description="Basic and acidic residues" evidence="8">
    <location>
        <begin position="474"/>
        <end position="484"/>
    </location>
</feature>
<feature type="region of interest" description="Disordered" evidence="8">
    <location>
        <begin position="587"/>
        <end position="611"/>
    </location>
</feature>
<evidence type="ECO:0000256" key="8">
    <source>
        <dbReference type="SAM" id="MobiDB-lite"/>
    </source>
</evidence>
<proteinExistence type="inferred from homology"/>
<feature type="domain" description="USP" evidence="9">
    <location>
        <begin position="30"/>
        <end position="1257"/>
    </location>
</feature>
<dbReference type="GO" id="GO:0005829">
    <property type="term" value="C:cytosol"/>
    <property type="evidence" value="ECO:0007669"/>
    <property type="project" value="TreeGrafter"/>
</dbReference>
<dbReference type="EMBL" id="JAACJL010000031">
    <property type="protein sequence ID" value="KAF4616690.1"/>
    <property type="molecule type" value="Genomic_DNA"/>
</dbReference>
<feature type="compositionally biased region" description="Basic and acidic residues" evidence="8">
    <location>
        <begin position="1202"/>
        <end position="1216"/>
    </location>
</feature>
<feature type="compositionally biased region" description="Low complexity" evidence="8">
    <location>
        <begin position="1164"/>
        <end position="1201"/>
    </location>
</feature>
<feature type="region of interest" description="Disordered" evidence="8">
    <location>
        <begin position="462"/>
        <end position="555"/>
    </location>
</feature>
<dbReference type="InterPro" id="IPR038765">
    <property type="entry name" value="Papain-like_cys_pep_sf"/>
</dbReference>
<feature type="compositionally biased region" description="Basic and acidic residues" evidence="8">
    <location>
        <begin position="362"/>
        <end position="374"/>
    </location>
</feature>
<feature type="compositionally biased region" description="Polar residues" evidence="8">
    <location>
        <begin position="515"/>
        <end position="537"/>
    </location>
</feature>
<feature type="compositionally biased region" description="Polar residues" evidence="8">
    <location>
        <begin position="703"/>
        <end position="724"/>
    </location>
</feature>
<feature type="compositionally biased region" description="Low complexity" evidence="8">
    <location>
        <begin position="595"/>
        <end position="610"/>
    </location>
</feature>
<dbReference type="AlphaFoldDB" id="A0A8H4QU03"/>
<feature type="region of interest" description="Disordered" evidence="8">
    <location>
        <begin position="275"/>
        <end position="341"/>
    </location>
</feature>
<feature type="compositionally biased region" description="Low complexity" evidence="8">
    <location>
        <begin position="755"/>
        <end position="799"/>
    </location>
</feature>
<feature type="compositionally biased region" description="Basic and acidic residues" evidence="8">
    <location>
        <begin position="692"/>
        <end position="702"/>
    </location>
</feature>
<reference evidence="10 11" key="1">
    <citation type="submission" date="2019-12" db="EMBL/GenBank/DDBJ databases">
        <authorList>
            <person name="Floudas D."/>
            <person name="Bentzer J."/>
            <person name="Ahren D."/>
            <person name="Johansson T."/>
            <person name="Persson P."/>
            <person name="Tunlid A."/>
        </authorList>
    </citation>
    <scope>NUCLEOTIDE SEQUENCE [LARGE SCALE GENOMIC DNA]</scope>
    <source>
        <strain evidence="10 11">CBS 102.39</strain>
    </source>
</reference>
<dbReference type="PANTHER" id="PTHR24006:SF888">
    <property type="entry name" value="UBIQUITIN CARBOXYL-TERMINAL HYDROLASE 30"/>
    <property type="match status" value="1"/>
</dbReference>
<keyword evidence="4" id="KW-0645">Protease</keyword>
<protein>
    <recommendedName>
        <fullName evidence="3">ubiquitinyl hydrolase 1</fullName>
        <ecNumber evidence="3">3.4.19.12</ecNumber>
    </recommendedName>
</protein>
<comment type="caution">
    <text evidence="10">The sequence shown here is derived from an EMBL/GenBank/DDBJ whole genome shotgun (WGS) entry which is preliminary data.</text>
</comment>
<dbReference type="PROSITE" id="PS50235">
    <property type="entry name" value="USP_3"/>
    <property type="match status" value="1"/>
</dbReference>
<evidence type="ECO:0000256" key="4">
    <source>
        <dbReference type="ARBA" id="ARBA00022670"/>
    </source>
</evidence>
<name>A0A8H4QU03_9AGAR</name>
<feature type="compositionally biased region" description="Low complexity" evidence="8">
    <location>
        <begin position="962"/>
        <end position="981"/>
    </location>
</feature>
<comment type="catalytic activity">
    <reaction evidence="1">
        <text>Thiol-dependent hydrolysis of ester, thioester, amide, peptide and isopeptide bonds formed by the C-terminal Gly of ubiquitin (a 76-residue protein attached to proteins as an intracellular targeting signal).</text>
        <dbReference type="EC" id="3.4.19.12"/>
    </reaction>
</comment>
<feature type="compositionally biased region" description="Low complexity" evidence="8">
    <location>
        <begin position="462"/>
        <end position="473"/>
    </location>
</feature>
<sequence length="1257" mass="137493">MAKTKGPTPQELYRQRKEREEQERTAYLPPGLINHGNTCFMNSVLQGLIATRLLSDLVHFNPIPVEIQRTAATPIASKRSPQLTNGHNLAGAYEHPWVNTMPIGDVFLTVMYKAWDSQSKRKRESQSPKSILNALGQKYDQYLDFAQQDAHEFLRILLDAMRMEEQDIIKKRQPPQKKRRRTITAADSTDDSDPGLLSFSDMVFGGQLTSILVCQKCKHVSQTYEDFNDISLSIKPEDYYPHKKRDRFKKMVGRLTAFPGSSKDSSSKRPTHIAVPAHQILEMHRSSSVPPSPRTERDVVSNYEEPPITDAPRRRSLDVQSKEAESESAPDSPELPAQPVSVEENAADSSIVVNVTAPEEKHIEFVDQKRERQESGQSALESGSEKEGTQKDKDAWAKIGRRISLSVGLGRSSRGHHDKEKEKEKEKDKKEKERKSRSVDRGGFGGFIKDVVAEVDIGIQKSLSSSSGISSSHSDLHKREKNKLSSEATLRAPSSLNESESVSSTSSKPLPSHPISTSSPKPLQNLLNPSNAQTTPSIFPVQRSKSPKPPKPSHAETEYLRRLLADVATAPSSNPFSIFKPPLLHSHSSHHGSRPAFTSYTPPAASSAANAEKEKTWMGIGIRSLSGIEECLRMFTAVEVLDGENMVGCRRCWKIQNGQLHTSRSDKQEDSDQEDEDEESVPSADTLPTVKVPEDKNVETIVRRNSTTRPPLQAISPASLSLSSGTAVHIPTSISTPTVSFYSQQEEDGSSDTRSVSSLPEPTSPSLTSFESTDGNMSTNTTTTADSSFSSMLDLTSSDVQGSRPAPGGLPIPVISTTAPESPPALSPGFGSTLPSTAAQIDMNRESAYSRLTKNQNGTASPPSVSSDGPSPHPRLTQALYGYPPYSSSSSRSKESLVIPKISRNGLRKRRSLSDSATTTDDNDDSSGEDSDTSVGTSVSGESAFSSRQDASQLQPPMQVNGTSTSEGSSVSSQQQQQQGSALPPVSAPQPLATLPPPPPPKKKTPKPPKPTIMRPAYKRYLIAVPPPVLVIHLKRFQQTSKTPLMSFSHGFKKLDDYVSFPEYLDLMPFLAPRKEDFGLGKKGKVRGVKVSGDKEESEKEREKEKETGKGRREDRCMYRLYAVVMHIGNMLGGHYIAYTALPNQPPDPSVVNRAPPVDNAADTSSASIIPSSTSTTSTSSSTLSADTSTSTNASTSTGTSIDKEKEKEKEKDSEPSRPAGKPAERQWAYISDTVVRLTTLEEVLHAKAYMCMYERC</sequence>
<evidence type="ECO:0000313" key="11">
    <source>
        <dbReference type="Proteomes" id="UP000521872"/>
    </source>
</evidence>
<dbReference type="EC" id="3.4.19.12" evidence="3"/>
<dbReference type="InterPro" id="IPR050164">
    <property type="entry name" value="Peptidase_C19"/>
</dbReference>
<feature type="compositionally biased region" description="Basic residues" evidence="8">
    <location>
        <begin position="171"/>
        <end position="182"/>
    </location>
</feature>
<dbReference type="GO" id="GO:0016579">
    <property type="term" value="P:protein deubiquitination"/>
    <property type="evidence" value="ECO:0007669"/>
    <property type="project" value="InterPro"/>
</dbReference>
<feature type="region of interest" description="Disordered" evidence="8">
    <location>
        <begin position="362"/>
        <end position="444"/>
    </location>
</feature>
<organism evidence="10 11">
    <name type="scientific">Agrocybe pediades</name>
    <dbReference type="NCBI Taxonomy" id="84607"/>
    <lineage>
        <taxon>Eukaryota</taxon>
        <taxon>Fungi</taxon>
        <taxon>Dikarya</taxon>
        <taxon>Basidiomycota</taxon>
        <taxon>Agaricomycotina</taxon>
        <taxon>Agaricomycetes</taxon>
        <taxon>Agaricomycetidae</taxon>
        <taxon>Agaricales</taxon>
        <taxon>Agaricineae</taxon>
        <taxon>Strophariaceae</taxon>
        <taxon>Agrocybe</taxon>
    </lineage>
</organism>
<keyword evidence="6" id="KW-0378">Hydrolase</keyword>
<evidence type="ECO:0000256" key="3">
    <source>
        <dbReference type="ARBA" id="ARBA00012759"/>
    </source>
</evidence>
<dbReference type="InterPro" id="IPR001394">
    <property type="entry name" value="Peptidase_C19_UCH"/>
</dbReference>
<dbReference type="PANTHER" id="PTHR24006">
    <property type="entry name" value="UBIQUITIN CARBOXYL-TERMINAL HYDROLASE"/>
    <property type="match status" value="1"/>
</dbReference>
<dbReference type="InterPro" id="IPR028889">
    <property type="entry name" value="USP"/>
</dbReference>
<keyword evidence="5" id="KW-0833">Ubl conjugation pathway</keyword>
<feature type="compositionally biased region" description="Acidic residues" evidence="8">
    <location>
        <begin position="921"/>
        <end position="932"/>
    </location>
</feature>
<feature type="compositionally biased region" description="Low complexity" evidence="8">
    <location>
        <begin position="493"/>
        <end position="514"/>
    </location>
</feature>
<evidence type="ECO:0000256" key="2">
    <source>
        <dbReference type="ARBA" id="ARBA00009085"/>
    </source>
</evidence>
<feature type="compositionally biased region" description="Basic and acidic residues" evidence="8">
    <location>
        <begin position="383"/>
        <end position="396"/>
    </location>
</feature>
<feature type="region of interest" description="Disordered" evidence="8">
    <location>
        <begin position="1"/>
        <end position="23"/>
    </location>
</feature>
<feature type="region of interest" description="Disordered" evidence="8">
    <location>
        <begin position="659"/>
        <end position="724"/>
    </location>
</feature>
<feature type="compositionally biased region" description="Basic and acidic residues" evidence="8">
    <location>
        <begin position="415"/>
        <end position="440"/>
    </location>
</feature>
<feature type="region of interest" description="Disordered" evidence="8">
    <location>
        <begin position="1085"/>
        <end position="1111"/>
    </location>
</feature>
<dbReference type="GO" id="GO:0005634">
    <property type="term" value="C:nucleus"/>
    <property type="evidence" value="ECO:0007669"/>
    <property type="project" value="TreeGrafter"/>
</dbReference>
<feature type="compositionally biased region" description="Low complexity" evidence="8">
    <location>
        <begin position="402"/>
        <end position="412"/>
    </location>
</feature>
<dbReference type="GO" id="GO:0006508">
    <property type="term" value="P:proteolysis"/>
    <property type="evidence" value="ECO:0007669"/>
    <property type="project" value="UniProtKB-KW"/>
</dbReference>
<feature type="compositionally biased region" description="Low complexity" evidence="8">
    <location>
        <begin position="861"/>
        <end position="870"/>
    </location>
</feature>
<feature type="region of interest" description="Disordered" evidence="8">
    <location>
        <begin position="1148"/>
        <end position="1226"/>
    </location>
</feature>
<feature type="compositionally biased region" description="Polar residues" evidence="8">
    <location>
        <begin position="850"/>
        <end position="860"/>
    </location>
</feature>
<accession>A0A8H4QU03</accession>
<feature type="compositionally biased region" description="Basic and acidic residues" evidence="8">
    <location>
        <begin position="311"/>
        <end position="325"/>
    </location>
</feature>
<evidence type="ECO:0000256" key="5">
    <source>
        <dbReference type="ARBA" id="ARBA00022786"/>
    </source>
</evidence>
<feature type="compositionally biased region" description="Acidic residues" evidence="8">
    <location>
        <begin position="671"/>
        <end position="680"/>
    </location>
</feature>
<evidence type="ECO:0000256" key="1">
    <source>
        <dbReference type="ARBA" id="ARBA00000707"/>
    </source>
</evidence>
<evidence type="ECO:0000256" key="6">
    <source>
        <dbReference type="ARBA" id="ARBA00022801"/>
    </source>
</evidence>
<feature type="compositionally biased region" description="Polar residues" evidence="8">
    <location>
        <begin position="939"/>
        <end position="961"/>
    </location>
</feature>
<feature type="compositionally biased region" description="Basic and acidic residues" evidence="8">
    <location>
        <begin position="13"/>
        <end position="23"/>
    </location>
</feature>
<evidence type="ECO:0000259" key="9">
    <source>
        <dbReference type="PROSITE" id="PS50235"/>
    </source>
</evidence>